<protein>
    <submittedName>
        <fullName evidence="1">Uncharacterized protein</fullName>
    </submittedName>
</protein>
<proteinExistence type="predicted"/>
<dbReference type="EMBL" id="KI678996">
    <property type="protein sequence ID" value="ETL95663.1"/>
    <property type="molecule type" value="Genomic_DNA"/>
</dbReference>
<name>W2LDZ1_PHYNI</name>
<organism evidence="1">
    <name type="scientific">Phytophthora nicotianae</name>
    <name type="common">Potato buckeye rot agent</name>
    <name type="synonym">Phytophthora parasitica</name>
    <dbReference type="NCBI Taxonomy" id="4792"/>
    <lineage>
        <taxon>Eukaryota</taxon>
        <taxon>Sar</taxon>
        <taxon>Stramenopiles</taxon>
        <taxon>Oomycota</taxon>
        <taxon>Peronosporomycetes</taxon>
        <taxon>Peronosporales</taxon>
        <taxon>Peronosporaceae</taxon>
        <taxon>Phytophthora</taxon>
    </lineage>
</organism>
<evidence type="ECO:0000313" key="1">
    <source>
        <dbReference type="EMBL" id="ETL95663.1"/>
    </source>
</evidence>
<dbReference type="VEuPathDB" id="FungiDB:PPTG_24954"/>
<accession>W2LDZ1</accession>
<dbReference type="AlphaFoldDB" id="W2LDZ1"/>
<feature type="non-terminal residue" evidence="1">
    <location>
        <position position="1"/>
    </location>
</feature>
<dbReference type="Proteomes" id="UP000054423">
    <property type="component" value="Unassembled WGS sequence"/>
</dbReference>
<sequence length="60" mass="6579">KQPAPTRRAPVVDALQAFQGSSAARQHRSVRHVHLVLQHDLDGAHEESMEAVALMIRTSA</sequence>
<reference evidence="1" key="1">
    <citation type="submission" date="2013-11" db="EMBL/GenBank/DDBJ databases">
        <title>The Genome Sequence of Phytophthora parasitica CHvinca01.</title>
        <authorList>
            <consortium name="The Broad Institute Genomics Platform"/>
            <person name="Russ C."/>
            <person name="Tyler B."/>
            <person name="Panabieres F."/>
            <person name="Shan W."/>
            <person name="Tripathy S."/>
            <person name="Grunwald N."/>
            <person name="Machado M."/>
            <person name="Johnson C.S."/>
            <person name="Arredondo F."/>
            <person name="Hong C."/>
            <person name="Coffey M."/>
            <person name="Young S.K."/>
            <person name="Zeng Q."/>
            <person name="Gargeya S."/>
            <person name="Fitzgerald M."/>
            <person name="Abouelleil A."/>
            <person name="Alvarado L."/>
            <person name="Chapman S.B."/>
            <person name="Gainer-Dewar J."/>
            <person name="Goldberg J."/>
            <person name="Griggs A."/>
            <person name="Gujja S."/>
            <person name="Hansen M."/>
            <person name="Howarth C."/>
            <person name="Imamovic A."/>
            <person name="Ireland A."/>
            <person name="Larimer J."/>
            <person name="McCowan C."/>
            <person name="Murphy C."/>
            <person name="Pearson M."/>
            <person name="Poon T.W."/>
            <person name="Priest M."/>
            <person name="Roberts A."/>
            <person name="Saif S."/>
            <person name="Shea T."/>
            <person name="Sykes S."/>
            <person name="Wortman J."/>
            <person name="Nusbaum C."/>
            <person name="Birren B."/>
        </authorList>
    </citation>
    <scope>NUCLEOTIDE SEQUENCE [LARGE SCALE GENOMIC DNA]</scope>
    <source>
        <strain evidence="1">CHvinca01</strain>
    </source>
</reference>
<gene>
    <name evidence="1" type="ORF">L917_06573</name>
</gene>